<evidence type="ECO:0000313" key="8">
    <source>
        <dbReference type="Proteomes" id="UP000077266"/>
    </source>
</evidence>
<dbReference type="SUPFAM" id="SSF56176">
    <property type="entry name" value="FAD-binding/transporter-associated domain-like"/>
    <property type="match status" value="1"/>
</dbReference>
<dbReference type="InterPro" id="IPR016166">
    <property type="entry name" value="FAD-bd_PCMH"/>
</dbReference>
<dbReference type="UniPathway" id="UPA00771">
    <property type="reaction ID" value="UER00766"/>
</dbReference>
<name>A0A165DCL0_EXIGL</name>
<dbReference type="OrthoDB" id="371463at2759"/>
<dbReference type="Pfam" id="PF04030">
    <property type="entry name" value="ALO"/>
    <property type="match status" value="1"/>
</dbReference>
<organism evidence="7 8">
    <name type="scientific">Exidia glandulosa HHB12029</name>
    <dbReference type="NCBI Taxonomy" id="1314781"/>
    <lineage>
        <taxon>Eukaryota</taxon>
        <taxon>Fungi</taxon>
        <taxon>Dikarya</taxon>
        <taxon>Basidiomycota</taxon>
        <taxon>Agaricomycotina</taxon>
        <taxon>Agaricomycetes</taxon>
        <taxon>Auriculariales</taxon>
        <taxon>Exidiaceae</taxon>
        <taxon>Exidia</taxon>
    </lineage>
</organism>
<dbReference type="InterPro" id="IPR036318">
    <property type="entry name" value="FAD-bd_PCMH-like_sf"/>
</dbReference>
<evidence type="ECO:0000256" key="4">
    <source>
        <dbReference type="ARBA" id="ARBA00033418"/>
    </source>
</evidence>
<dbReference type="PANTHER" id="PTHR43762:SF1">
    <property type="entry name" value="D-ARABINONO-1,4-LACTONE OXIDASE"/>
    <property type="match status" value="1"/>
</dbReference>
<keyword evidence="3" id="KW-0560">Oxidoreductase</keyword>
<sequence length="508" mass="55444">MRRTAVVAALATASLAFPWNTFDGPGFPACRDVSAVYHPTTVDEIVSIVKNVSATGAPIRASGVGHMWYDTMCADDSRTVIIQTNGTAGIGNFTFDKAKNEGSVVVEAGVTFFELADYLHAHNASIGFSLVNWNITLGGAISMCAHRSSLLEHSTVSGAVLGLDIVVANGTIVSLTKEEHGTTDEWYAAVCNLGLLGVTARAKLRVIGEFKIQANQKILDEDDVINGDINALIAPYPTANFWWWPGQKKFHHRFYQLVNSTQEGFQSTFSVSAFEGNTGKALLEGGSTSTFVAATAEWTFFTIWGAPNFHDKNTDLPILFWPVSGWSQDNLIGGLYPGTKPEWEYGLRGKTMELAFPMTQANKMFKRVRELLDAAAAAGSPIVSTYRSGINIKFAKTFDAFMAQSSSLGDSATAEAYKSGAIMLDWPTYLPDSGIRYNEPFYANLSATLLKEFPDARPHWTKNTREIYKSAVPNMDPKILARFKAVRQSFDPNNTFKSVLGQTLGISD</sequence>
<keyword evidence="5" id="KW-0732">Signal</keyword>
<protein>
    <recommendedName>
        <fullName evidence="2">D-arabinono-1,4-lactone oxidase</fullName>
        <ecNumber evidence="2">1.1.3.37</ecNumber>
    </recommendedName>
    <alternativeName>
        <fullName evidence="4">L-galactono-gamma-lactone oxidase</fullName>
    </alternativeName>
</protein>
<dbReference type="PROSITE" id="PS51387">
    <property type="entry name" value="FAD_PCMH"/>
    <property type="match status" value="1"/>
</dbReference>
<evidence type="ECO:0000313" key="7">
    <source>
        <dbReference type="EMBL" id="KZV84233.1"/>
    </source>
</evidence>
<evidence type="ECO:0000256" key="3">
    <source>
        <dbReference type="ARBA" id="ARBA00023002"/>
    </source>
</evidence>
<dbReference type="InterPro" id="IPR007173">
    <property type="entry name" value="ALO_C"/>
</dbReference>
<dbReference type="EC" id="1.1.3.37" evidence="2"/>
<dbReference type="STRING" id="1314781.A0A165DCL0"/>
<gene>
    <name evidence="7" type="ORF">EXIGLDRAFT_624574</name>
</gene>
<dbReference type="GO" id="GO:0071949">
    <property type="term" value="F:FAD binding"/>
    <property type="evidence" value="ECO:0007669"/>
    <property type="project" value="InterPro"/>
</dbReference>
<dbReference type="Proteomes" id="UP000077266">
    <property type="component" value="Unassembled WGS sequence"/>
</dbReference>
<reference evidence="7 8" key="1">
    <citation type="journal article" date="2016" name="Mol. Biol. Evol.">
        <title>Comparative Genomics of Early-Diverging Mushroom-Forming Fungi Provides Insights into the Origins of Lignocellulose Decay Capabilities.</title>
        <authorList>
            <person name="Nagy L.G."/>
            <person name="Riley R."/>
            <person name="Tritt A."/>
            <person name="Adam C."/>
            <person name="Daum C."/>
            <person name="Floudas D."/>
            <person name="Sun H."/>
            <person name="Yadav J.S."/>
            <person name="Pangilinan J."/>
            <person name="Larsson K.H."/>
            <person name="Matsuura K."/>
            <person name="Barry K."/>
            <person name="Labutti K."/>
            <person name="Kuo R."/>
            <person name="Ohm R.A."/>
            <person name="Bhattacharya S.S."/>
            <person name="Shirouzu T."/>
            <person name="Yoshinaga Y."/>
            <person name="Martin F.M."/>
            <person name="Grigoriev I.V."/>
            <person name="Hibbett D.S."/>
        </authorList>
    </citation>
    <scope>NUCLEOTIDE SEQUENCE [LARGE SCALE GENOMIC DNA]</scope>
    <source>
        <strain evidence="7 8">HHB12029</strain>
    </source>
</reference>
<evidence type="ECO:0000256" key="2">
    <source>
        <dbReference type="ARBA" id="ARBA00013136"/>
    </source>
</evidence>
<dbReference type="AlphaFoldDB" id="A0A165DCL0"/>
<dbReference type="PANTHER" id="PTHR43762">
    <property type="entry name" value="L-GULONOLACTONE OXIDASE"/>
    <property type="match status" value="1"/>
</dbReference>
<dbReference type="EMBL" id="KV426234">
    <property type="protein sequence ID" value="KZV84233.1"/>
    <property type="molecule type" value="Genomic_DNA"/>
</dbReference>
<feature type="signal peptide" evidence="5">
    <location>
        <begin position="1"/>
        <end position="16"/>
    </location>
</feature>
<evidence type="ECO:0000259" key="6">
    <source>
        <dbReference type="PROSITE" id="PS51387"/>
    </source>
</evidence>
<dbReference type="Pfam" id="PF01565">
    <property type="entry name" value="FAD_binding_4"/>
    <property type="match status" value="1"/>
</dbReference>
<evidence type="ECO:0000256" key="5">
    <source>
        <dbReference type="SAM" id="SignalP"/>
    </source>
</evidence>
<dbReference type="Gene3D" id="3.30.465.10">
    <property type="match status" value="1"/>
</dbReference>
<dbReference type="InterPro" id="IPR016169">
    <property type="entry name" value="FAD-bd_PCMH_sub2"/>
</dbReference>
<feature type="domain" description="FAD-binding PCMH-type" evidence="6">
    <location>
        <begin position="29"/>
        <end position="209"/>
    </location>
</feature>
<dbReference type="InterPro" id="IPR016167">
    <property type="entry name" value="FAD-bd_PCMH_sub1"/>
</dbReference>
<feature type="chain" id="PRO_5007856474" description="D-arabinono-1,4-lactone oxidase" evidence="5">
    <location>
        <begin position="17"/>
        <end position="508"/>
    </location>
</feature>
<dbReference type="Gene3D" id="3.30.43.10">
    <property type="entry name" value="Uridine Diphospho-n-acetylenolpyruvylglucosamine Reductase, domain 2"/>
    <property type="match status" value="1"/>
</dbReference>
<proteinExistence type="predicted"/>
<dbReference type="GO" id="GO:0016020">
    <property type="term" value="C:membrane"/>
    <property type="evidence" value="ECO:0007669"/>
    <property type="project" value="InterPro"/>
</dbReference>
<evidence type="ECO:0000256" key="1">
    <source>
        <dbReference type="ARBA" id="ARBA00005083"/>
    </source>
</evidence>
<keyword evidence="8" id="KW-1185">Reference proteome</keyword>
<dbReference type="InterPro" id="IPR006094">
    <property type="entry name" value="Oxid_FAD_bind_N"/>
</dbReference>
<accession>A0A165DCL0</accession>
<dbReference type="GO" id="GO:0003885">
    <property type="term" value="F:D-arabinono-1,4-lactone oxidase activity"/>
    <property type="evidence" value="ECO:0007669"/>
    <property type="project" value="UniProtKB-EC"/>
</dbReference>
<dbReference type="InterPro" id="IPR010031">
    <property type="entry name" value="FAD_lactone_oxidase-like"/>
</dbReference>
<dbReference type="InParanoid" id="A0A165DCL0"/>
<comment type="pathway">
    <text evidence="1">Cofactor biosynthesis; D-erythroascorbate biosynthesis; dehydro-D-arabinono-1,4-lactone from D-arabinose: step 2/2.</text>
</comment>